<keyword evidence="3" id="KW-1185">Reference proteome</keyword>
<organism evidence="2 3">
    <name type="scientific">Allacma fusca</name>
    <dbReference type="NCBI Taxonomy" id="39272"/>
    <lineage>
        <taxon>Eukaryota</taxon>
        <taxon>Metazoa</taxon>
        <taxon>Ecdysozoa</taxon>
        <taxon>Arthropoda</taxon>
        <taxon>Hexapoda</taxon>
        <taxon>Collembola</taxon>
        <taxon>Symphypleona</taxon>
        <taxon>Sminthuridae</taxon>
        <taxon>Allacma</taxon>
    </lineage>
</organism>
<keyword evidence="1" id="KW-1133">Transmembrane helix</keyword>
<proteinExistence type="predicted"/>
<sequence length="204" mass="22529">MEKIGFAALSYALNLYFYVVAVLLLAGFITLLLPGIFIVYLVLDTLGNQVVSNNKKSDGHLIISHYTPLFQALQVVTAQWNTMTLLTFGAQTLGIMYVIISLLLLTKFASTSGEILVCIVTALFNITVVYLGNLHPGRIFKLSNNILMTWKKQMRRDKLSKLTLASLHPIKLNCGSTHHFDGGSVVEAAQIVIENYISVLLAIK</sequence>
<keyword evidence="1" id="KW-0812">Transmembrane</keyword>
<dbReference type="EMBL" id="CAJVCH010059163">
    <property type="protein sequence ID" value="CAG7719168.1"/>
    <property type="molecule type" value="Genomic_DNA"/>
</dbReference>
<gene>
    <name evidence="2" type="ORF">AFUS01_LOCUS8506</name>
</gene>
<protein>
    <submittedName>
        <fullName evidence="2">Uncharacterized protein</fullName>
    </submittedName>
</protein>
<reference evidence="2" key="1">
    <citation type="submission" date="2021-06" db="EMBL/GenBank/DDBJ databases">
        <authorList>
            <person name="Hodson N. C."/>
            <person name="Mongue J. A."/>
            <person name="Jaron S. K."/>
        </authorList>
    </citation>
    <scope>NUCLEOTIDE SEQUENCE</scope>
</reference>
<keyword evidence="1" id="KW-0472">Membrane</keyword>
<evidence type="ECO:0000256" key="1">
    <source>
        <dbReference type="SAM" id="Phobius"/>
    </source>
</evidence>
<comment type="caution">
    <text evidence="2">The sequence shown here is derived from an EMBL/GenBank/DDBJ whole genome shotgun (WGS) entry which is preliminary data.</text>
</comment>
<name>A0A8J2K3W4_9HEXA</name>
<evidence type="ECO:0000313" key="3">
    <source>
        <dbReference type="Proteomes" id="UP000708208"/>
    </source>
</evidence>
<accession>A0A8J2K3W4</accession>
<feature type="transmembrane region" description="Helical" evidence="1">
    <location>
        <begin position="111"/>
        <end position="132"/>
    </location>
</feature>
<dbReference type="Proteomes" id="UP000708208">
    <property type="component" value="Unassembled WGS sequence"/>
</dbReference>
<evidence type="ECO:0000313" key="2">
    <source>
        <dbReference type="EMBL" id="CAG7719168.1"/>
    </source>
</evidence>
<feature type="transmembrane region" description="Helical" evidence="1">
    <location>
        <begin position="15"/>
        <end position="43"/>
    </location>
</feature>
<feature type="transmembrane region" description="Helical" evidence="1">
    <location>
        <begin position="85"/>
        <end position="105"/>
    </location>
</feature>
<dbReference type="AlphaFoldDB" id="A0A8J2K3W4"/>